<proteinExistence type="predicted"/>
<dbReference type="RefSeq" id="YP_009845390.1">
    <property type="nucleotide sequence ID" value="NC_048761.1"/>
</dbReference>
<sequence>MTTPITVWTKPVCVQCNAVKRRLVEQLTHQAGLSPDQVKSDWEKLKELGRVQEFDLTAEEHEKDLLHFKGLGYVSAPITEYEGSAIPGYNPDELDKVVEKWKAAHAADPARG</sequence>
<dbReference type="Proteomes" id="UP000298784">
    <property type="component" value="Segment"/>
</dbReference>
<gene>
    <name evidence="1" type="primary">9</name>
    <name evidence="1" type="ORF">SEA_AKONI_9</name>
</gene>
<accession>A0A4D6T993</accession>
<name>A0A4D6T993_9CAUD</name>
<dbReference type="EMBL" id="MK757449">
    <property type="protein sequence ID" value="QCG78295.1"/>
    <property type="molecule type" value="Genomic_DNA"/>
</dbReference>
<reference evidence="1 2" key="1">
    <citation type="submission" date="2019-04" db="EMBL/GenBank/DDBJ databases">
        <authorList>
            <person name="Fakhre F."/>
            <person name="Gonzalez R.M."/>
            <person name="Howells E.K."/>
            <person name="Otero L.A."/>
            <person name="Pegoraro K.N."/>
            <person name="Robichaux K.C."/>
            <person name="Rodier A."/>
            <person name="Sadowski C.L."/>
            <person name="Carter V.P."/>
            <person name="Gray A.D."/>
            <person name="Klein G.C."/>
            <person name="Lebosada C."/>
            <person name="Miklaszewski C.M."/>
            <person name="Sutton S.N."/>
            <person name="Pollenz R.S."/>
            <person name="Garlena R.A."/>
            <person name="Russell D.A."/>
            <person name="Pope W.H."/>
            <person name="Jacobs-Sera D."/>
            <person name="Hatfull G.F."/>
        </authorList>
    </citation>
    <scope>NUCLEOTIDE SEQUENCE [LARGE SCALE GENOMIC DNA]</scope>
</reference>
<dbReference type="KEGG" id="vg:55615748"/>
<evidence type="ECO:0000313" key="1">
    <source>
        <dbReference type="EMBL" id="QCG78295.1"/>
    </source>
</evidence>
<evidence type="ECO:0000313" key="2">
    <source>
        <dbReference type="Proteomes" id="UP000298784"/>
    </source>
</evidence>
<organism evidence="1 2">
    <name type="scientific">Microbacterium phage Akoni</name>
    <dbReference type="NCBI Taxonomy" id="2565510"/>
    <lineage>
        <taxon>Viruses</taxon>
        <taxon>Duplodnaviria</taxon>
        <taxon>Heunggongvirae</taxon>
        <taxon>Uroviricota</taxon>
        <taxon>Caudoviricetes</taxon>
        <taxon>Eekayvirinae</taxon>
        <taxon>Akonivirus</taxon>
        <taxon>Akonivirus akoni</taxon>
    </lineage>
</organism>
<keyword evidence="2" id="KW-1185">Reference proteome</keyword>
<protein>
    <submittedName>
        <fullName evidence="1">NrdH-like glutaredoxin</fullName>
    </submittedName>
</protein>
<dbReference type="GeneID" id="55615748"/>
<dbReference type="Gene3D" id="3.40.30.10">
    <property type="entry name" value="Glutaredoxin"/>
    <property type="match status" value="1"/>
</dbReference>